<dbReference type="PROSITE" id="PS51257">
    <property type="entry name" value="PROKAR_LIPOPROTEIN"/>
    <property type="match status" value="1"/>
</dbReference>
<dbReference type="Proteomes" id="UP000678228">
    <property type="component" value="Unassembled WGS sequence"/>
</dbReference>
<feature type="region of interest" description="Disordered" evidence="3">
    <location>
        <begin position="141"/>
        <end position="161"/>
    </location>
</feature>
<dbReference type="Gene3D" id="2.40.50.100">
    <property type="match status" value="1"/>
</dbReference>
<sequence>MKKRITALGVVMFSALTLVACGNEAETEVEPQVTAVAVEEVYEGSLLGSNRFIGQVQAGGQSAIIPKIPGELVEVNVKKGDTVEEGQVLAKVNDQDLRLQLEADEAQLAQARNGLKRAENGKTQAQANVSQAEASLNQARQGLMDAKSAQSSQQKAIEQQIKEAQQTVDQLTRSLAEGGASEEQVKQAEQLLQSLLASQQGSGSMAGAGQSLSSIEATVEQAKKGVELAEASTTDADLAIQDAKRMVEQAEKAVERSRERLDDAVIRADVSGELLAVEGEVGDIVSQQAPFAQIISLDTATVSVNVTADQLAYFNEGQEVDVEVSSVSGTQTGVVSYIASSVGETRLFPVEVELASPDEAIRQGMVATIFTEEVLVENERIVPTEAILEGQGRAFVYVVEDDVAREIDVEVIRFDSELSAIRGEIEVGAEVIVKGQHLIEDGSVVRINREV</sequence>
<organism evidence="6 7">
    <name type="scientific">Halalkalibacter suaedae</name>
    <dbReference type="NCBI Taxonomy" id="2822140"/>
    <lineage>
        <taxon>Bacteria</taxon>
        <taxon>Bacillati</taxon>
        <taxon>Bacillota</taxon>
        <taxon>Bacilli</taxon>
        <taxon>Bacillales</taxon>
        <taxon>Bacillaceae</taxon>
        <taxon>Halalkalibacter</taxon>
    </lineage>
</organism>
<dbReference type="EMBL" id="JAGKSQ010000010">
    <property type="protein sequence ID" value="MBP3953180.1"/>
    <property type="molecule type" value="Genomic_DNA"/>
</dbReference>
<proteinExistence type="inferred from homology"/>
<feature type="signal peptide" evidence="4">
    <location>
        <begin position="1"/>
        <end position="20"/>
    </location>
</feature>
<accession>A0A940WVI2</accession>
<keyword evidence="2" id="KW-0175">Coiled coil</keyword>
<dbReference type="Gene3D" id="2.40.30.170">
    <property type="match status" value="1"/>
</dbReference>
<dbReference type="Pfam" id="PF25989">
    <property type="entry name" value="YknX_C"/>
    <property type="match status" value="1"/>
</dbReference>
<evidence type="ECO:0000256" key="4">
    <source>
        <dbReference type="SAM" id="SignalP"/>
    </source>
</evidence>
<feature type="chain" id="PRO_5039532478" evidence="4">
    <location>
        <begin position="21"/>
        <end position="451"/>
    </location>
</feature>
<reference evidence="6" key="1">
    <citation type="submission" date="2021-03" db="EMBL/GenBank/DDBJ databases">
        <title>Bacillus suaedae sp. nov., isolated from Suaeda aralocaspica.</title>
        <authorList>
            <person name="Lei R.F.R."/>
        </authorList>
    </citation>
    <scope>NUCLEOTIDE SEQUENCE</scope>
    <source>
        <strain evidence="6">YZJH907-2</strain>
    </source>
</reference>
<evidence type="ECO:0000313" key="6">
    <source>
        <dbReference type="EMBL" id="MBP3953180.1"/>
    </source>
</evidence>
<evidence type="ECO:0000259" key="5">
    <source>
        <dbReference type="Pfam" id="PF25989"/>
    </source>
</evidence>
<evidence type="ECO:0000313" key="7">
    <source>
        <dbReference type="Proteomes" id="UP000678228"/>
    </source>
</evidence>
<gene>
    <name evidence="6" type="ORF">J7W16_18820</name>
</gene>
<evidence type="ECO:0000256" key="3">
    <source>
        <dbReference type="SAM" id="MobiDB-lite"/>
    </source>
</evidence>
<comment type="similarity">
    <text evidence="1">Belongs to the membrane fusion protein (MFP) (TC 8.A.1) family.</text>
</comment>
<evidence type="ECO:0000256" key="2">
    <source>
        <dbReference type="SAM" id="Coils"/>
    </source>
</evidence>
<dbReference type="GO" id="GO:1990281">
    <property type="term" value="C:efflux pump complex"/>
    <property type="evidence" value="ECO:0007669"/>
    <property type="project" value="TreeGrafter"/>
</dbReference>
<feature type="coiled-coil region" evidence="2">
    <location>
        <begin position="240"/>
        <end position="267"/>
    </location>
</feature>
<dbReference type="GO" id="GO:0015562">
    <property type="term" value="F:efflux transmembrane transporter activity"/>
    <property type="evidence" value="ECO:0007669"/>
    <property type="project" value="TreeGrafter"/>
</dbReference>
<feature type="compositionally biased region" description="Polar residues" evidence="3">
    <location>
        <begin position="148"/>
        <end position="161"/>
    </location>
</feature>
<dbReference type="RefSeq" id="WP_210599035.1">
    <property type="nucleotide sequence ID" value="NZ_JAGKSQ010000010.1"/>
</dbReference>
<keyword evidence="4" id="KW-0732">Signal</keyword>
<dbReference type="AlphaFoldDB" id="A0A940WVI2"/>
<protein>
    <submittedName>
        <fullName evidence="6">Efflux RND transporter periplasmic adaptor subunit</fullName>
    </submittedName>
</protein>
<feature type="domain" description="YknX-like C-terminal permuted SH3-like" evidence="5">
    <location>
        <begin position="382"/>
        <end position="446"/>
    </location>
</feature>
<dbReference type="InterPro" id="IPR058637">
    <property type="entry name" value="YknX-like_C"/>
</dbReference>
<comment type="caution">
    <text evidence="6">The sequence shown here is derived from an EMBL/GenBank/DDBJ whole genome shotgun (WGS) entry which is preliminary data.</text>
</comment>
<dbReference type="PANTHER" id="PTHR30469">
    <property type="entry name" value="MULTIDRUG RESISTANCE PROTEIN MDTA"/>
    <property type="match status" value="1"/>
</dbReference>
<dbReference type="Gene3D" id="1.10.287.470">
    <property type="entry name" value="Helix hairpin bin"/>
    <property type="match status" value="1"/>
</dbReference>
<dbReference type="Gene3D" id="2.40.420.20">
    <property type="match status" value="1"/>
</dbReference>
<dbReference type="NCBIfam" id="TIGR01730">
    <property type="entry name" value="RND_mfp"/>
    <property type="match status" value="1"/>
</dbReference>
<dbReference type="PANTHER" id="PTHR30469:SF15">
    <property type="entry name" value="HLYD FAMILY OF SECRETION PROTEINS"/>
    <property type="match status" value="1"/>
</dbReference>
<evidence type="ECO:0000256" key="1">
    <source>
        <dbReference type="ARBA" id="ARBA00009477"/>
    </source>
</evidence>
<dbReference type="InterPro" id="IPR006143">
    <property type="entry name" value="RND_pump_MFP"/>
</dbReference>
<name>A0A940WVI2_9BACI</name>
<dbReference type="SUPFAM" id="SSF111369">
    <property type="entry name" value="HlyD-like secretion proteins"/>
    <property type="match status" value="2"/>
</dbReference>
<keyword evidence="7" id="KW-1185">Reference proteome</keyword>